<dbReference type="GO" id="GO:0140662">
    <property type="term" value="F:ATP-dependent protein folding chaperone"/>
    <property type="evidence" value="ECO:0007669"/>
    <property type="project" value="InterPro"/>
</dbReference>
<reference evidence="5" key="1">
    <citation type="submission" date="2021-02" db="EMBL/GenBank/DDBJ databases">
        <authorList>
            <person name="Nowell W R."/>
        </authorList>
    </citation>
    <scope>NUCLEOTIDE SEQUENCE</scope>
</reference>
<comment type="similarity">
    <text evidence="4">Belongs to the TCP-1 chaperonin family.</text>
</comment>
<dbReference type="SUPFAM" id="SSF48592">
    <property type="entry name" value="GroEL equatorial domain-like"/>
    <property type="match status" value="1"/>
</dbReference>
<evidence type="ECO:0000313" key="6">
    <source>
        <dbReference type="Proteomes" id="UP000681967"/>
    </source>
</evidence>
<evidence type="ECO:0000256" key="3">
    <source>
        <dbReference type="ARBA" id="ARBA00023186"/>
    </source>
</evidence>
<evidence type="ECO:0000256" key="2">
    <source>
        <dbReference type="ARBA" id="ARBA00022840"/>
    </source>
</evidence>
<dbReference type="InterPro" id="IPR002423">
    <property type="entry name" value="Cpn60/GroEL/TCP-1"/>
</dbReference>
<name>A0A8S3G886_9BILA</name>
<dbReference type="GO" id="GO:0005524">
    <property type="term" value="F:ATP binding"/>
    <property type="evidence" value="ECO:0007669"/>
    <property type="project" value="UniProtKB-KW"/>
</dbReference>
<dbReference type="PANTHER" id="PTHR11353">
    <property type="entry name" value="CHAPERONIN"/>
    <property type="match status" value="1"/>
</dbReference>
<protein>
    <submittedName>
        <fullName evidence="5">Uncharacterized protein</fullName>
    </submittedName>
</protein>
<evidence type="ECO:0000256" key="4">
    <source>
        <dbReference type="RuleBase" id="RU004187"/>
    </source>
</evidence>
<dbReference type="AlphaFoldDB" id="A0A8S3G886"/>
<dbReference type="InterPro" id="IPR027413">
    <property type="entry name" value="GROEL-like_equatorial_sf"/>
</dbReference>
<dbReference type="Proteomes" id="UP000681967">
    <property type="component" value="Unassembled WGS sequence"/>
</dbReference>
<dbReference type="PRINTS" id="PR00304">
    <property type="entry name" value="TCOMPLEXTCP1"/>
</dbReference>
<sequence length="98" mass="11047">MSDEPDASQLFITNDRATILSKIDDDNQMAKVLDISKLQYDKFGDGRTSVIVLAIELLRQMEILLAKKIHPQTIITGWQKATNEALTVLEGIAKNNRY</sequence>
<keyword evidence="3 4" id="KW-0143">Chaperone</keyword>
<dbReference type="EMBL" id="CAJOBH010261107">
    <property type="protein sequence ID" value="CAF5155452.1"/>
    <property type="molecule type" value="Genomic_DNA"/>
</dbReference>
<evidence type="ECO:0000256" key="1">
    <source>
        <dbReference type="ARBA" id="ARBA00022741"/>
    </source>
</evidence>
<proteinExistence type="inferred from homology"/>
<organism evidence="5 6">
    <name type="scientific">Rotaria magnacalcarata</name>
    <dbReference type="NCBI Taxonomy" id="392030"/>
    <lineage>
        <taxon>Eukaryota</taxon>
        <taxon>Metazoa</taxon>
        <taxon>Spiralia</taxon>
        <taxon>Gnathifera</taxon>
        <taxon>Rotifera</taxon>
        <taxon>Eurotatoria</taxon>
        <taxon>Bdelloidea</taxon>
        <taxon>Philodinida</taxon>
        <taxon>Philodinidae</taxon>
        <taxon>Rotaria</taxon>
    </lineage>
</organism>
<comment type="caution">
    <text evidence="5">The sequence shown here is derived from an EMBL/GenBank/DDBJ whole genome shotgun (WGS) entry which is preliminary data.</text>
</comment>
<gene>
    <name evidence="5" type="ORF">BYL167_LOCUS73301</name>
</gene>
<accession>A0A8S3G886</accession>
<dbReference type="Pfam" id="PF00118">
    <property type="entry name" value="Cpn60_TCP1"/>
    <property type="match status" value="1"/>
</dbReference>
<keyword evidence="2 4" id="KW-0067">ATP-binding</keyword>
<keyword evidence="1 4" id="KW-0547">Nucleotide-binding</keyword>
<evidence type="ECO:0000313" key="5">
    <source>
        <dbReference type="EMBL" id="CAF5155452.1"/>
    </source>
</evidence>
<dbReference type="InterPro" id="IPR017998">
    <property type="entry name" value="Chaperone_TCP-1"/>
</dbReference>
<dbReference type="Gene3D" id="1.10.560.10">
    <property type="entry name" value="GroEL-like equatorial domain"/>
    <property type="match status" value="1"/>
</dbReference>